<organism evidence="1 2">
    <name type="scientific">Natronospira elongata</name>
    <dbReference type="NCBI Taxonomy" id="3110268"/>
    <lineage>
        <taxon>Bacteria</taxon>
        <taxon>Pseudomonadati</taxon>
        <taxon>Pseudomonadota</taxon>
        <taxon>Gammaproteobacteria</taxon>
        <taxon>Natronospirales</taxon>
        <taxon>Natronospiraceae</taxon>
        <taxon>Natronospira</taxon>
    </lineage>
</organism>
<dbReference type="RefSeq" id="WP_346052607.1">
    <property type="nucleotide sequence ID" value="NZ_JAYGII010000031.1"/>
</dbReference>
<evidence type="ECO:0000313" key="2">
    <source>
        <dbReference type="Proteomes" id="UP001302316"/>
    </source>
</evidence>
<sequence>MNSMASDIRQELHTLAERLPEDASWADVMELLRYREAVAEGLAAADRGEYASEDAVRRVFAKYGLRS</sequence>
<dbReference type="EMBL" id="JAYGII010000031">
    <property type="protein sequence ID" value="MEA5446396.1"/>
    <property type="molecule type" value="Genomic_DNA"/>
</dbReference>
<accession>A0AAP6MNB7</accession>
<protein>
    <submittedName>
        <fullName evidence="1">Uncharacterized protein</fullName>
    </submittedName>
</protein>
<evidence type="ECO:0000313" key="1">
    <source>
        <dbReference type="EMBL" id="MEA5446396.1"/>
    </source>
</evidence>
<reference evidence="1 2" key="1">
    <citation type="submission" date="2023-12" db="EMBL/GenBank/DDBJ databases">
        <title>Whole-genome sequencing of halo(alkali)philic microorganisms from hypersaline lakes.</title>
        <authorList>
            <person name="Sorokin D.Y."/>
            <person name="Merkel A.Y."/>
            <person name="Messina E."/>
            <person name="Yakimov M."/>
        </authorList>
    </citation>
    <scope>NUCLEOTIDE SEQUENCE [LARGE SCALE GENOMIC DNA]</scope>
    <source>
        <strain evidence="1 2">AB-CW1</strain>
    </source>
</reference>
<comment type="caution">
    <text evidence="1">The sequence shown here is derived from an EMBL/GenBank/DDBJ whole genome shotgun (WGS) entry which is preliminary data.</text>
</comment>
<proteinExistence type="predicted"/>
<dbReference type="AlphaFoldDB" id="A0AAP6MNB7"/>
<gene>
    <name evidence="1" type="ORF">VCB98_11255</name>
</gene>
<dbReference type="Proteomes" id="UP001302316">
    <property type="component" value="Unassembled WGS sequence"/>
</dbReference>
<keyword evidence="2" id="KW-1185">Reference proteome</keyword>
<name>A0AAP6MNB7_9GAMM</name>